<organism evidence="2 3">
    <name type="scientific">Racocetra fulgida</name>
    <dbReference type="NCBI Taxonomy" id="60492"/>
    <lineage>
        <taxon>Eukaryota</taxon>
        <taxon>Fungi</taxon>
        <taxon>Fungi incertae sedis</taxon>
        <taxon>Mucoromycota</taxon>
        <taxon>Glomeromycotina</taxon>
        <taxon>Glomeromycetes</taxon>
        <taxon>Diversisporales</taxon>
        <taxon>Gigasporaceae</taxon>
        <taxon>Racocetra</taxon>
    </lineage>
</organism>
<feature type="region of interest" description="Disordered" evidence="1">
    <location>
        <begin position="25"/>
        <end position="56"/>
    </location>
</feature>
<feature type="non-terminal residue" evidence="2">
    <location>
        <position position="239"/>
    </location>
</feature>
<keyword evidence="3" id="KW-1185">Reference proteome</keyword>
<proteinExistence type="predicted"/>
<evidence type="ECO:0000313" key="2">
    <source>
        <dbReference type="EMBL" id="CAG8572578.1"/>
    </source>
</evidence>
<gene>
    <name evidence="2" type="ORF">RFULGI_LOCUS5521</name>
</gene>
<feature type="compositionally biased region" description="Polar residues" evidence="1">
    <location>
        <begin position="33"/>
        <end position="55"/>
    </location>
</feature>
<dbReference type="Proteomes" id="UP000789396">
    <property type="component" value="Unassembled WGS sequence"/>
</dbReference>
<accession>A0A9N9G077</accession>
<protein>
    <submittedName>
        <fullName evidence="2">19905_t:CDS:1</fullName>
    </submittedName>
</protein>
<dbReference type="EMBL" id="CAJVPZ010006345">
    <property type="protein sequence ID" value="CAG8572578.1"/>
    <property type="molecule type" value="Genomic_DNA"/>
</dbReference>
<evidence type="ECO:0000313" key="3">
    <source>
        <dbReference type="Proteomes" id="UP000789396"/>
    </source>
</evidence>
<comment type="caution">
    <text evidence="2">The sequence shown here is derived from an EMBL/GenBank/DDBJ whole genome shotgun (WGS) entry which is preliminary data.</text>
</comment>
<dbReference type="AlphaFoldDB" id="A0A9N9G077"/>
<name>A0A9N9G077_9GLOM</name>
<sequence length="239" mass="27212">MSYTQSEPLYPDYFDNLNLSLSSSTLDSSNGDELSSSQDSSANKSTNGSEISVVSKNDIDELEQERCLEHSNILPQYLSPNRQNSFEIISCQNPSYQHSQHHLLHQNNVQNHQRNFYHPPHFEQHQLLCQHPVFQNQQLQPNIQYQPLQPNPNNYNEHPQIINNHSIDQVINVILQIKAIIENNNNLNLSSSQAPLTNVVQNSLSTSQGTQTNFNQNCADTLADIRADIRADTFTHPKL</sequence>
<reference evidence="2" key="1">
    <citation type="submission" date="2021-06" db="EMBL/GenBank/DDBJ databases">
        <authorList>
            <person name="Kallberg Y."/>
            <person name="Tangrot J."/>
            <person name="Rosling A."/>
        </authorList>
    </citation>
    <scope>NUCLEOTIDE SEQUENCE</scope>
    <source>
        <strain evidence="2">IN212</strain>
    </source>
</reference>
<evidence type="ECO:0000256" key="1">
    <source>
        <dbReference type="SAM" id="MobiDB-lite"/>
    </source>
</evidence>